<accession>A0A9N9ISY6</accession>
<dbReference type="Gene3D" id="1.10.3210.10">
    <property type="entry name" value="Hypothetical protein af1432"/>
    <property type="match status" value="1"/>
</dbReference>
<name>A0A9N9ISY6_9GLOM</name>
<dbReference type="GO" id="GO:0006203">
    <property type="term" value="P:dGTP catabolic process"/>
    <property type="evidence" value="ECO:0007669"/>
    <property type="project" value="TreeGrafter"/>
</dbReference>
<reference evidence="2" key="1">
    <citation type="submission" date="2021-06" db="EMBL/GenBank/DDBJ databases">
        <authorList>
            <person name="Kallberg Y."/>
            <person name="Tangrot J."/>
            <person name="Rosling A."/>
        </authorList>
    </citation>
    <scope>NUCLEOTIDE SEQUENCE</scope>
    <source>
        <strain evidence="2">FL966</strain>
    </source>
</reference>
<dbReference type="OrthoDB" id="9991235at2759"/>
<evidence type="ECO:0000313" key="2">
    <source>
        <dbReference type="EMBL" id="CAG8748458.1"/>
    </source>
</evidence>
<dbReference type="InterPro" id="IPR050135">
    <property type="entry name" value="dGTPase-like"/>
</dbReference>
<dbReference type="EMBL" id="CAJVQA010017373">
    <property type="protein sequence ID" value="CAG8748458.1"/>
    <property type="molecule type" value="Genomic_DNA"/>
</dbReference>
<dbReference type="GO" id="GO:0005634">
    <property type="term" value="C:nucleus"/>
    <property type="evidence" value="ECO:0007669"/>
    <property type="project" value="TreeGrafter"/>
</dbReference>
<keyword evidence="3" id="KW-1185">Reference proteome</keyword>
<dbReference type="InterPro" id="IPR006674">
    <property type="entry name" value="HD_domain"/>
</dbReference>
<gene>
    <name evidence="2" type="ORF">CPELLU_LOCUS14549</name>
</gene>
<dbReference type="SMART" id="SM00471">
    <property type="entry name" value="HDc"/>
    <property type="match status" value="1"/>
</dbReference>
<comment type="caution">
    <text evidence="2">The sequence shown here is derived from an EMBL/GenBank/DDBJ whole genome shotgun (WGS) entry which is preliminary data.</text>
</comment>
<proteinExistence type="predicted"/>
<evidence type="ECO:0000313" key="3">
    <source>
        <dbReference type="Proteomes" id="UP000789759"/>
    </source>
</evidence>
<sequence length="182" mass="20554">MKSDNSQKKIINDPIHGYMEFDDWAIKFIDTPQFQRLKEIKQLGSTYFVYPGASHNRFEHSIGTAYLAQTFTKILQQKGAGKAEDAVIAQSDLKCVTLAALCHDLGHGPFSHVFDQLVVPRLIPNRKWKHEDGSVMMLDDIIKELRESKDSLELDPDEVTLIKALILGKSKSESTGMYWVGS</sequence>
<protein>
    <submittedName>
        <fullName evidence="2">16626_t:CDS:1</fullName>
    </submittedName>
</protein>
<dbReference type="InterPro" id="IPR003607">
    <property type="entry name" value="HD/PDEase_dom"/>
</dbReference>
<feature type="domain" description="HD/PDEase" evidence="1">
    <location>
        <begin position="53"/>
        <end position="154"/>
    </location>
</feature>
<organism evidence="2 3">
    <name type="scientific">Cetraspora pellucida</name>
    <dbReference type="NCBI Taxonomy" id="1433469"/>
    <lineage>
        <taxon>Eukaryota</taxon>
        <taxon>Fungi</taxon>
        <taxon>Fungi incertae sedis</taxon>
        <taxon>Mucoromycota</taxon>
        <taxon>Glomeromycotina</taxon>
        <taxon>Glomeromycetes</taxon>
        <taxon>Diversisporales</taxon>
        <taxon>Gigasporaceae</taxon>
        <taxon>Cetraspora</taxon>
    </lineage>
</organism>
<dbReference type="Proteomes" id="UP000789759">
    <property type="component" value="Unassembled WGS sequence"/>
</dbReference>
<dbReference type="PANTHER" id="PTHR11373">
    <property type="entry name" value="DEOXYNUCLEOSIDE TRIPHOSPHATE TRIPHOSPHOHYDROLASE"/>
    <property type="match status" value="1"/>
</dbReference>
<dbReference type="PANTHER" id="PTHR11373:SF4">
    <property type="entry name" value="DEOXYNUCLEOSIDE TRIPHOSPHATE TRIPHOSPHOHYDROLASE SAMHD1"/>
    <property type="match status" value="1"/>
</dbReference>
<dbReference type="SUPFAM" id="SSF109604">
    <property type="entry name" value="HD-domain/PDEase-like"/>
    <property type="match status" value="1"/>
</dbReference>
<dbReference type="AlphaFoldDB" id="A0A9N9ISY6"/>
<dbReference type="CDD" id="cd00077">
    <property type="entry name" value="HDc"/>
    <property type="match status" value="1"/>
</dbReference>
<dbReference type="GO" id="GO:0008832">
    <property type="term" value="F:dGTPase activity"/>
    <property type="evidence" value="ECO:0007669"/>
    <property type="project" value="TreeGrafter"/>
</dbReference>
<dbReference type="Pfam" id="PF01966">
    <property type="entry name" value="HD"/>
    <property type="match status" value="1"/>
</dbReference>
<evidence type="ECO:0000259" key="1">
    <source>
        <dbReference type="SMART" id="SM00471"/>
    </source>
</evidence>